<protein>
    <submittedName>
        <fullName evidence="1">Uncharacterized protein</fullName>
    </submittedName>
</protein>
<comment type="caution">
    <text evidence="1">The sequence shown here is derived from an EMBL/GenBank/DDBJ whole genome shotgun (WGS) entry which is preliminary data.</text>
</comment>
<proteinExistence type="predicted"/>
<feature type="non-terminal residue" evidence="1">
    <location>
        <position position="25"/>
    </location>
</feature>
<sequence length="25" mass="3089">MREYPAERRYERSTSLSFGRRATLR</sequence>
<gene>
    <name evidence="1" type="ORF">Q604_UNBC02293G0001</name>
</gene>
<name>W1YMI2_9ZZZZ</name>
<accession>W1YMI2</accession>
<dbReference type="AlphaFoldDB" id="W1YMI2"/>
<reference evidence="1" key="1">
    <citation type="submission" date="2013-12" db="EMBL/GenBank/DDBJ databases">
        <title>A Varibaculum cambriense genome reconstructed from a premature infant gut community with otherwise low bacterial novelty that shifts toward anaerobic metabolism during the third week of life.</title>
        <authorList>
            <person name="Brown C.T."/>
            <person name="Sharon I."/>
            <person name="Thomas B.C."/>
            <person name="Castelle C.J."/>
            <person name="Morowitz M.J."/>
            <person name="Banfield J.F."/>
        </authorList>
    </citation>
    <scope>NUCLEOTIDE SEQUENCE</scope>
</reference>
<organism evidence="1">
    <name type="scientific">human gut metagenome</name>
    <dbReference type="NCBI Taxonomy" id="408170"/>
    <lineage>
        <taxon>unclassified sequences</taxon>
        <taxon>metagenomes</taxon>
        <taxon>organismal metagenomes</taxon>
    </lineage>
</organism>
<dbReference type="EMBL" id="AZMM01002293">
    <property type="protein sequence ID" value="ETJ43697.1"/>
    <property type="molecule type" value="Genomic_DNA"/>
</dbReference>
<evidence type="ECO:0000313" key="1">
    <source>
        <dbReference type="EMBL" id="ETJ43697.1"/>
    </source>
</evidence>